<dbReference type="EMBL" id="JTDY01006402">
    <property type="protein sequence ID" value="KOB66041.1"/>
    <property type="molecule type" value="Genomic_DNA"/>
</dbReference>
<dbReference type="InterPro" id="IPR009057">
    <property type="entry name" value="Homeodomain-like_sf"/>
</dbReference>
<dbReference type="GO" id="GO:0005634">
    <property type="term" value="C:nucleus"/>
    <property type="evidence" value="ECO:0007669"/>
    <property type="project" value="UniProtKB-SubCell"/>
</dbReference>
<feature type="region of interest" description="Disordered" evidence="2">
    <location>
        <begin position="75"/>
        <end position="97"/>
    </location>
</feature>
<proteinExistence type="predicted"/>
<sequence>MPLLPEQCPRFMTFLKLGISKRRTARMVGVTLRTVQKVKRRYEETGNHLRRLGNGRPSFFRPEGTTLVTVPTVRRRLSEANLKPRRAASGPKLEREH</sequence>
<dbReference type="Proteomes" id="UP000037510">
    <property type="component" value="Unassembled WGS sequence"/>
</dbReference>
<evidence type="ECO:0000256" key="1">
    <source>
        <dbReference type="ARBA" id="ARBA00004123"/>
    </source>
</evidence>
<organism evidence="3 4">
    <name type="scientific">Operophtera brumata</name>
    <name type="common">Winter moth</name>
    <name type="synonym">Phalaena brumata</name>
    <dbReference type="NCBI Taxonomy" id="104452"/>
    <lineage>
        <taxon>Eukaryota</taxon>
        <taxon>Metazoa</taxon>
        <taxon>Ecdysozoa</taxon>
        <taxon>Arthropoda</taxon>
        <taxon>Hexapoda</taxon>
        <taxon>Insecta</taxon>
        <taxon>Pterygota</taxon>
        <taxon>Neoptera</taxon>
        <taxon>Endopterygota</taxon>
        <taxon>Lepidoptera</taxon>
        <taxon>Glossata</taxon>
        <taxon>Ditrysia</taxon>
        <taxon>Geometroidea</taxon>
        <taxon>Geometridae</taxon>
        <taxon>Larentiinae</taxon>
        <taxon>Operophtera</taxon>
    </lineage>
</organism>
<name>A0A0L7KSJ6_OPEBR</name>
<protein>
    <submittedName>
        <fullName evidence="3">Uncharacterized protein</fullName>
    </submittedName>
</protein>
<comment type="subcellular location">
    <subcellularLocation>
        <location evidence="1">Nucleus</location>
    </subcellularLocation>
</comment>
<dbReference type="SUPFAM" id="SSF46689">
    <property type="entry name" value="Homeodomain-like"/>
    <property type="match status" value="1"/>
</dbReference>
<accession>A0A0L7KSJ6</accession>
<comment type="caution">
    <text evidence="3">The sequence shown here is derived from an EMBL/GenBank/DDBJ whole genome shotgun (WGS) entry which is preliminary data.</text>
</comment>
<dbReference type="AlphaFoldDB" id="A0A0L7KSJ6"/>
<gene>
    <name evidence="3" type="ORF">OBRU01_21861</name>
</gene>
<dbReference type="Pfam" id="PF13384">
    <property type="entry name" value="HTH_23"/>
    <property type="match status" value="1"/>
</dbReference>
<evidence type="ECO:0000313" key="3">
    <source>
        <dbReference type="EMBL" id="KOB66041.1"/>
    </source>
</evidence>
<evidence type="ECO:0000313" key="4">
    <source>
        <dbReference type="Proteomes" id="UP000037510"/>
    </source>
</evidence>
<reference evidence="3 4" key="1">
    <citation type="journal article" date="2015" name="Genome Biol. Evol.">
        <title>The genome of winter moth (Operophtera brumata) provides a genomic perspective on sexual dimorphism and phenology.</title>
        <authorList>
            <person name="Derks M.F."/>
            <person name="Smit S."/>
            <person name="Salis L."/>
            <person name="Schijlen E."/>
            <person name="Bossers A."/>
            <person name="Mateman C."/>
            <person name="Pijl A.S."/>
            <person name="de Ridder D."/>
            <person name="Groenen M.A."/>
            <person name="Visser M.E."/>
            <person name="Megens H.J."/>
        </authorList>
    </citation>
    <scope>NUCLEOTIDE SEQUENCE [LARGE SCALE GENOMIC DNA]</scope>
    <source>
        <strain evidence="3">WM2013NL</strain>
        <tissue evidence="3">Head and thorax</tissue>
    </source>
</reference>
<keyword evidence="4" id="KW-1185">Reference proteome</keyword>
<evidence type="ECO:0000256" key="2">
    <source>
        <dbReference type="SAM" id="MobiDB-lite"/>
    </source>
</evidence>